<evidence type="ECO:0000313" key="3">
    <source>
        <dbReference type="Proteomes" id="UP000270094"/>
    </source>
</evidence>
<sequence length="221" mass="24883">MEDLSTLEAVVGSPPAMSKQQKKPLNTVELTDIDNLLENSLSESDFENNAPAPSVSSAAYLFSLLLLASKYLVAPFLNRNIRKYVLVSDVLAILPTENVFFCFYEYFATQGLSLSVCTEDMDCFYRKVAVELGDSISENKKWNTRCVKLLPGNYEEKQNLFSIAKKVRTNTSKRYDKLLLLISINQFQLRVIAENLGENKGEVGFLPIRLTRDSTGQDKIC</sequence>
<dbReference type="EMBL" id="UYYB01096639">
    <property type="protein sequence ID" value="VDM76261.1"/>
    <property type="molecule type" value="Genomic_DNA"/>
</dbReference>
<evidence type="ECO:0000313" key="2">
    <source>
        <dbReference type="EMBL" id="VDM76261.1"/>
    </source>
</evidence>
<dbReference type="Proteomes" id="UP000270094">
    <property type="component" value="Unassembled WGS sequence"/>
</dbReference>
<accession>A0A3P7ITJ1</accession>
<name>A0A3P7ITJ1_STRVU</name>
<evidence type="ECO:0000256" key="1">
    <source>
        <dbReference type="SAM" id="MobiDB-lite"/>
    </source>
</evidence>
<proteinExistence type="predicted"/>
<dbReference type="AlphaFoldDB" id="A0A3P7ITJ1"/>
<organism evidence="2 3">
    <name type="scientific">Strongylus vulgaris</name>
    <name type="common">Blood worm</name>
    <dbReference type="NCBI Taxonomy" id="40348"/>
    <lineage>
        <taxon>Eukaryota</taxon>
        <taxon>Metazoa</taxon>
        <taxon>Ecdysozoa</taxon>
        <taxon>Nematoda</taxon>
        <taxon>Chromadorea</taxon>
        <taxon>Rhabditida</taxon>
        <taxon>Rhabditina</taxon>
        <taxon>Rhabditomorpha</taxon>
        <taxon>Strongyloidea</taxon>
        <taxon>Strongylidae</taxon>
        <taxon>Strongylus</taxon>
    </lineage>
</organism>
<protein>
    <submittedName>
        <fullName evidence="2">Uncharacterized protein</fullName>
    </submittedName>
</protein>
<keyword evidence="3" id="KW-1185">Reference proteome</keyword>
<reference evidence="2 3" key="1">
    <citation type="submission" date="2018-11" db="EMBL/GenBank/DDBJ databases">
        <authorList>
            <consortium name="Pathogen Informatics"/>
        </authorList>
    </citation>
    <scope>NUCLEOTIDE SEQUENCE [LARGE SCALE GENOMIC DNA]</scope>
</reference>
<dbReference type="OrthoDB" id="5850953at2759"/>
<gene>
    <name evidence="2" type="ORF">SVUK_LOCUS11259</name>
</gene>
<feature type="region of interest" description="Disordered" evidence="1">
    <location>
        <begin position="1"/>
        <end position="23"/>
    </location>
</feature>